<dbReference type="Gene3D" id="3.40.30.10">
    <property type="entry name" value="Glutaredoxin"/>
    <property type="match status" value="1"/>
</dbReference>
<protein>
    <recommendedName>
        <fullName evidence="2">Thioredoxin-like fold domain-containing protein</fullName>
    </recommendedName>
</protein>
<dbReference type="AlphaFoldDB" id="A0A100VZ00"/>
<keyword evidence="1" id="KW-0732">Signal</keyword>
<reference evidence="4" key="1">
    <citation type="journal article" date="2016" name="Genome Announc.">
        <title>Draft Genome Sequences of Five Rapidly Growing Mycobacterium Species, M. thermoresistibile, M. fortuitum subsp. acetamidolyticum, M. canariasense, M. brisbanense, and M. novocastrense.</title>
        <authorList>
            <person name="Katahira K."/>
            <person name="Ogura Y."/>
            <person name="Gotoh Y."/>
            <person name="Hayashi T."/>
        </authorList>
    </citation>
    <scope>NUCLEOTIDE SEQUENCE [LARGE SCALE GENOMIC DNA]</scope>
    <source>
        <strain evidence="4">JCM15654</strain>
    </source>
</reference>
<proteinExistence type="predicted"/>
<feature type="signal peptide" evidence="1">
    <location>
        <begin position="1"/>
        <end position="24"/>
    </location>
</feature>
<evidence type="ECO:0000256" key="1">
    <source>
        <dbReference type="SAM" id="SignalP"/>
    </source>
</evidence>
<feature type="chain" id="PRO_5039405967" description="Thioredoxin-like fold domain-containing protein" evidence="1">
    <location>
        <begin position="25"/>
        <end position="223"/>
    </location>
</feature>
<gene>
    <name evidence="3" type="ORF">RMCB_2713</name>
</gene>
<name>A0A100VZ00_9MYCO</name>
<dbReference type="CDD" id="cd02972">
    <property type="entry name" value="DsbA_family"/>
    <property type="match status" value="1"/>
</dbReference>
<reference evidence="4" key="2">
    <citation type="submission" date="2016-02" db="EMBL/GenBank/DDBJ databases">
        <title>Draft genome sequence of five rapidly growing Mycobacterium species.</title>
        <authorList>
            <person name="Katahira K."/>
            <person name="Gotou Y."/>
            <person name="Iida K."/>
            <person name="Ogura Y."/>
            <person name="Hayashi T."/>
        </authorList>
    </citation>
    <scope>NUCLEOTIDE SEQUENCE [LARGE SCALE GENOMIC DNA]</scope>
    <source>
        <strain evidence="4">JCM15654</strain>
    </source>
</reference>
<dbReference type="RefSeq" id="WP_062829179.1">
    <property type="nucleotide sequence ID" value="NZ_BCSX01000024.1"/>
</dbReference>
<sequence>MRITRLLGALAMSLALTTAGCTQVVSGVAAPDPNGPPTEITKDGSGIQVGFTDAPLQIEIFTEPQCPHCAQLQHDFGDEISSYINLGELAVTYRPMTFLDVDGHDYSARVSNALFLAAGPGTGGVHFQRYVEVLWSHQKPGAQAPSDQELADMARESGVGSEHVAKIAAGEPGVDTGEMADQNVEFLSEIQDTIGTPTVYDLKNDKIIDIYDNDWLAKLLSAI</sequence>
<accession>A0A100VZ00</accession>
<dbReference type="Proteomes" id="UP000069620">
    <property type="component" value="Unassembled WGS sequence"/>
</dbReference>
<dbReference type="Pfam" id="PF13462">
    <property type="entry name" value="Thioredoxin_4"/>
    <property type="match status" value="1"/>
</dbReference>
<dbReference type="STRING" id="146020.RMCB_2713"/>
<dbReference type="InterPro" id="IPR012336">
    <property type="entry name" value="Thioredoxin-like_fold"/>
</dbReference>
<evidence type="ECO:0000313" key="3">
    <source>
        <dbReference type="EMBL" id="GAS88617.1"/>
    </source>
</evidence>
<keyword evidence="4" id="KW-1185">Reference proteome</keyword>
<comment type="caution">
    <text evidence="3">The sequence shown here is derived from an EMBL/GenBank/DDBJ whole genome shotgun (WGS) entry which is preliminary data.</text>
</comment>
<dbReference type="OrthoDB" id="117402at2"/>
<feature type="domain" description="Thioredoxin-like fold" evidence="2">
    <location>
        <begin position="45"/>
        <end position="200"/>
    </location>
</feature>
<dbReference type="InterPro" id="IPR036249">
    <property type="entry name" value="Thioredoxin-like_sf"/>
</dbReference>
<organism evidence="3 4">
    <name type="scientific">Mycolicibacterium brisbanense</name>
    <dbReference type="NCBI Taxonomy" id="146020"/>
    <lineage>
        <taxon>Bacteria</taxon>
        <taxon>Bacillati</taxon>
        <taxon>Actinomycetota</taxon>
        <taxon>Actinomycetes</taxon>
        <taxon>Mycobacteriales</taxon>
        <taxon>Mycobacteriaceae</taxon>
        <taxon>Mycolicibacterium</taxon>
    </lineage>
</organism>
<evidence type="ECO:0000313" key="4">
    <source>
        <dbReference type="Proteomes" id="UP000069620"/>
    </source>
</evidence>
<evidence type="ECO:0000259" key="2">
    <source>
        <dbReference type="Pfam" id="PF13462"/>
    </source>
</evidence>
<dbReference type="PROSITE" id="PS51257">
    <property type="entry name" value="PROKAR_LIPOPROTEIN"/>
    <property type="match status" value="1"/>
</dbReference>
<dbReference type="SUPFAM" id="SSF52833">
    <property type="entry name" value="Thioredoxin-like"/>
    <property type="match status" value="1"/>
</dbReference>
<dbReference type="EMBL" id="BCSX01000024">
    <property type="protein sequence ID" value="GAS88617.1"/>
    <property type="molecule type" value="Genomic_DNA"/>
</dbReference>